<evidence type="ECO:0000313" key="2">
    <source>
        <dbReference type="Proteomes" id="UP000199031"/>
    </source>
</evidence>
<reference evidence="1 2" key="1">
    <citation type="submission" date="2016-10" db="EMBL/GenBank/DDBJ databases">
        <authorList>
            <person name="de Groot N.N."/>
        </authorList>
    </citation>
    <scope>NUCLEOTIDE SEQUENCE [LARGE SCALE GENOMIC DNA]</scope>
    <source>
        <strain evidence="1 2">DSM 28286</strain>
    </source>
</reference>
<proteinExistence type="predicted"/>
<keyword evidence="2" id="KW-1185">Reference proteome</keyword>
<accession>A0A1I5RQ96</accession>
<gene>
    <name evidence="1" type="ORF">SAMN05444277_101360</name>
</gene>
<dbReference type="OrthoDB" id="1232473at2"/>
<organism evidence="1 2">
    <name type="scientific">Parafilimonas terrae</name>
    <dbReference type="NCBI Taxonomy" id="1465490"/>
    <lineage>
        <taxon>Bacteria</taxon>
        <taxon>Pseudomonadati</taxon>
        <taxon>Bacteroidota</taxon>
        <taxon>Chitinophagia</taxon>
        <taxon>Chitinophagales</taxon>
        <taxon>Chitinophagaceae</taxon>
        <taxon>Parafilimonas</taxon>
    </lineage>
</organism>
<dbReference type="AlphaFoldDB" id="A0A1I5RQ96"/>
<sequence length="184" mass="21046">MPLKTWVTKSRQPFNSFYYYNTMSRNFVRIRLELGRKGLYPNPGITARLNRFIGFVDNLNAFDFKNFNRWTVNNKNEIVYCVGNDFITLPNEPVAGKKVIDFSLAIDELHPTFIHLGNTVAETPGMLPVNSRGKEVTEEMLITIAESQLGEYTSISLCTYAADECELADAVFKLHRHICLMLLN</sequence>
<dbReference type="Proteomes" id="UP000199031">
    <property type="component" value="Unassembled WGS sequence"/>
</dbReference>
<dbReference type="EMBL" id="FOXQ01000001">
    <property type="protein sequence ID" value="SFP60580.1"/>
    <property type="molecule type" value="Genomic_DNA"/>
</dbReference>
<evidence type="ECO:0000313" key="1">
    <source>
        <dbReference type="EMBL" id="SFP60580.1"/>
    </source>
</evidence>
<name>A0A1I5RQ96_9BACT</name>
<dbReference type="RefSeq" id="WP_143075723.1">
    <property type="nucleotide sequence ID" value="NZ_FOXQ01000001.1"/>
</dbReference>
<protein>
    <submittedName>
        <fullName evidence="1">Uncharacterized protein</fullName>
    </submittedName>
</protein>